<dbReference type="CDD" id="cd04301">
    <property type="entry name" value="NAT_SF"/>
    <property type="match status" value="1"/>
</dbReference>
<dbReference type="EC" id="2.3.1.267" evidence="6"/>
<proteinExistence type="inferred from homology"/>
<dbReference type="SUPFAM" id="SSF55729">
    <property type="entry name" value="Acyl-CoA N-acyltransferases (Nat)"/>
    <property type="match status" value="1"/>
</dbReference>
<evidence type="ECO:0000313" key="7">
    <source>
        <dbReference type="Proteomes" id="UP000580856"/>
    </source>
</evidence>
<evidence type="ECO:0000256" key="2">
    <source>
        <dbReference type="ARBA" id="ARBA00022490"/>
    </source>
</evidence>
<dbReference type="PROSITE" id="PS51186">
    <property type="entry name" value="GNAT"/>
    <property type="match status" value="1"/>
</dbReference>
<sequence length="156" mass="17857">MSDEICEFERFGMDDIDALVELERECFSHPWGAEQFRLGLENKVFHVFGLRRAGVIVAYCSMYIIVDEAEVLNIAVRPELRRQGLGSRLLRIVLQICRKMGIHNARLEVRVSNVAARNLYANFGFEQVGIRTGYYPDTGEDALLMTLDMDKIPERG</sequence>
<dbReference type="EMBL" id="JAATJA010000001">
    <property type="protein sequence ID" value="NJB66792.1"/>
    <property type="molecule type" value="Genomic_DNA"/>
</dbReference>
<comment type="caution">
    <text evidence="6">The sequence shown here is derived from an EMBL/GenBank/DDBJ whole genome shotgun (WGS) entry which is preliminary data.</text>
</comment>
<dbReference type="NCBIfam" id="TIGR01575">
    <property type="entry name" value="rimI"/>
    <property type="match status" value="1"/>
</dbReference>
<dbReference type="Proteomes" id="UP000580856">
    <property type="component" value="Unassembled WGS sequence"/>
</dbReference>
<evidence type="ECO:0000259" key="5">
    <source>
        <dbReference type="PROSITE" id="PS51186"/>
    </source>
</evidence>
<reference evidence="6 7" key="1">
    <citation type="submission" date="2020-03" db="EMBL/GenBank/DDBJ databases">
        <title>Genomic Encyclopedia of Type Strains, Phase IV (KMG-IV): sequencing the most valuable type-strain genomes for metagenomic binning, comparative biology and taxonomic classification.</title>
        <authorList>
            <person name="Goeker M."/>
        </authorList>
    </citation>
    <scope>NUCLEOTIDE SEQUENCE [LARGE SCALE GENOMIC DNA]</scope>
    <source>
        <strain evidence="6 7">DSM 24233</strain>
    </source>
</reference>
<dbReference type="Pfam" id="PF00583">
    <property type="entry name" value="Acetyltransf_1"/>
    <property type="match status" value="1"/>
</dbReference>
<dbReference type="GO" id="GO:0008999">
    <property type="term" value="F:protein-N-terminal-alanine acetyltransferase activity"/>
    <property type="evidence" value="ECO:0007669"/>
    <property type="project" value="UniProtKB-EC"/>
</dbReference>
<feature type="domain" description="N-acetyltransferase" evidence="5">
    <location>
        <begin position="6"/>
        <end position="150"/>
    </location>
</feature>
<name>A0A846QJY5_9BACT</name>
<dbReference type="AlphaFoldDB" id="A0A846QJY5"/>
<comment type="similarity">
    <text evidence="1">Belongs to the acetyltransferase family. RimI subfamily.</text>
</comment>
<protein>
    <submittedName>
        <fullName evidence="6">Ribosomal-protein-alanine N-acetyltransferase</fullName>
        <ecNumber evidence="6">2.3.1.267</ecNumber>
    </submittedName>
</protein>
<dbReference type="InterPro" id="IPR000182">
    <property type="entry name" value="GNAT_dom"/>
</dbReference>
<accession>A0A846QJY5</accession>
<evidence type="ECO:0000256" key="4">
    <source>
        <dbReference type="ARBA" id="ARBA00023315"/>
    </source>
</evidence>
<dbReference type="InterPro" id="IPR016181">
    <property type="entry name" value="Acyl_CoA_acyltransferase"/>
</dbReference>
<evidence type="ECO:0000256" key="1">
    <source>
        <dbReference type="ARBA" id="ARBA00005395"/>
    </source>
</evidence>
<keyword evidence="4 6" id="KW-0012">Acyltransferase</keyword>
<dbReference type="InterPro" id="IPR006464">
    <property type="entry name" value="AcTrfase_RimI/Ard1"/>
</dbReference>
<keyword evidence="3 6" id="KW-0808">Transferase</keyword>
<dbReference type="RefSeq" id="WP_342448570.1">
    <property type="nucleotide sequence ID" value="NZ_JAATJA010000001.1"/>
</dbReference>
<gene>
    <name evidence="6" type="ORF">GGQ74_000432</name>
</gene>
<evidence type="ECO:0000313" key="6">
    <source>
        <dbReference type="EMBL" id="NJB66792.1"/>
    </source>
</evidence>
<organism evidence="6 7">
    <name type="scientific">Desulfobaculum xiamenense</name>
    <dbReference type="NCBI Taxonomy" id="995050"/>
    <lineage>
        <taxon>Bacteria</taxon>
        <taxon>Pseudomonadati</taxon>
        <taxon>Thermodesulfobacteriota</taxon>
        <taxon>Desulfovibrionia</taxon>
        <taxon>Desulfovibrionales</taxon>
        <taxon>Desulfovibrionaceae</taxon>
        <taxon>Desulfobaculum</taxon>
    </lineage>
</organism>
<keyword evidence="7" id="KW-1185">Reference proteome</keyword>
<dbReference type="Gene3D" id="3.40.630.30">
    <property type="match status" value="1"/>
</dbReference>
<dbReference type="InterPro" id="IPR050680">
    <property type="entry name" value="YpeA/RimI_acetyltransf"/>
</dbReference>
<evidence type="ECO:0000256" key="3">
    <source>
        <dbReference type="ARBA" id="ARBA00022679"/>
    </source>
</evidence>
<dbReference type="PANTHER" id="PTHR43420">
    <property type="entry name" value="ACETYLTRANSFERASE"/>
    <property type="match status" value="1"/>
</dbReference>
<dbReference type="PANTHER" id="PTHR43420:SF44">
    <property type="entry name" value="ACETYLTRANSFERASE YPEA"/>
    <property type="match status" value="1"/>
</dbReference>
<keyword evidence="2" id="KW-0963">Cytoplasm</keyword>